<dbReference type="Pfam" id="PF12728">
    <property type="entry name" value="HTH_17"/>
    <property type="match status" value="1"/>
</dbReference>
<dbReference type="InterPro" id="IPR041657">
    <property type="entry name" value="HTH_17"/>
</dbReference>
<evidence type="ECO:0000259" key="1">
    <source>
        <dbReference type="Pfam" id="PF12728"/>
    </source>
</evidence>
<accession>A0A0H5NRV2</accession>
<evidence type="ECO:0000313" key="2">
    <source>
        <dbReference type="EMBL" id="CRY77784.1"/>
    </source>
</evidence>
<reference evidence="3" key="1">
    <citation type="submission" date="2015-03" db="EMBL/GenBank/DDBJ databases">
        <authorList>
            <consortium name="Pathogen Informatics"/>
        </authorList>
    </citation>
    <scope>NUCLEOTIDE SEQUENCE [LARGE SCALE GENOMIC DNA]</scope>
    <source>
        <strain evidence="3">NCTC11134</strain>
    </source>
</reference>
<dbReference type="EMBL" id="LN868938">
    <property type="protein sequence ID" value="CRY77784.1"/>
    <property type="molecule type" value="Genomic_DNA"/>
</dbReference>
<feature type="domain" description="Helix-turn-helix" evidence="1">
    <location>
        <begin position="62"/>
        <end position="107"/>
    </location>
</feature>
<proteinExistence type="predicted"/>
<name>A0A0H5NRV2_NOCFR</name>
<sequence>MNISDREVRAAYHCVAEVYRRRQHNGAPIAGPIRHLYERLHTEISQGPADQPDPRIHSDEISTNTAAAILGCSPRWVRKIANDLDGIRVGRTWIFNRATVEEYAQARNAA</sequence>
<organism evidence="2 3">
    <name type="scientific">Nocardia farcinica</name>
    <dbReference type="NCBI Taxonomy" id="37329"/>
    <lineage>
        <taxon>Bacteria</taxon>
        <taxon>Bacillati</taxon>
        <taxon>Actinomycetota</taxon>
        <taxon>Actinomycetes</taxon>
        <taxon>Mycobacteriales</taxon>
        <taxon>Nocardiaceae</taxon>
        <taxon>Nocardia</taxon>
    </lineage>
</organism>
<dbReference type="Proteomes" id="UP000057820">
    <property type="component" value="Chromosome 1"/>
</dbReference>
<protein>
    <recommendedName>
        <fullName evidence="1">Helix-turn-helix domain-containing protein</fullName>
    </recommendedName>
</protein>
<dbReference type="AlphaFoldDB" id="A0A0H5NRV2"/>
<evidence type="ECO:0000313" key="3">
    <source>
        <dbReference type="Proteomes" id="UP000057820"/>
    </source>
</evidence>
<gene>
    <name evidence="2" type="ORF">ERS450000_02589</name>
</gene>
<dbReference type="KEGG" id="nfr:ERS450000_02589"/>
<dbReference type="RefSeq" id="WP_060592724.1">
    <property type="nucleotide sequence ID" value="NZ_CP031418.1"/>
</dbReference>